<feature type="signal peptide" evidence="18">
    <location>
        <begin position="1"/>
        <end position="19"/>
    </location>
</feature>
<keyword evidence="12" id="KW-0119">Carbohydrate metabolism</keyword>
<protein>
    <recommendedName>
        <fullName evidence="7">Probable alpha/beta-glucosidase agdC</fullName>
        <ecNumber evidence="5">3.2.1.20</ecNumber>
        <ecNumber evidence="6">3.2.1.21</ecNumber>
    </recommendedName>
</protein>
<evidence type="ECO:0000259" key="19">
    <source>
        <dbReference type="Pfam" id="PF01055"/>
    </source>
</evidence>
<evidence type="ECO:0000256" key="7">
    <source>
        <dbReference type="ARBA" id="ARBA00014002"/>
    </source>
</evidence>
<dbReference type="Gene3D" id="2.60.40.1180">
    <property type="entry name" value="Golgi alpha-mannosidase II"/>
    <property type="match status" value="2"/>
</dbReference>
<keyword evidence="11" id="KW-0325">Glycoprotein</keyword>
<dbReference type="Proteomes" id="UP001444661">
    <property type="component" value="Unassembled WGS sequence"/>
</dbReference>
<keyword evidence="10 17" id="KW-0378">Hydrolase</keyword>
<evidence type="ECO:0000256" key="3">
    <source>
        <dbReference type="ARBA" id="ARBA00004613"/>
    </source>
</evidence>
<dbReference type="PANTHER" id="PTHR22762">
    <property type="entry name" value="ALPHA-GLUCOSIDASE"/>
    <property type="match status" value="1"/>
</dbReference>
<name>A0ABR1T5U5_9PEZI</name>
<gene>
    <name evidence="22" type="ORF">PG993_006475</name>
</gene>
<evidence type="ECO:0000256" key="15">
    <source>
        <dbReference type="ARBA" id="ARBA00023326"/>
    </source>
</evidence>
<dbReference type="InterPro" id="IPR013780">
    <property type="entry name" value="Glyco_hydro_b"/>
</dbReference>
<dbReference type="CDD" id="cd14752">
    <property type="entry name" value="GH31_N"/>
    <property type="match status" value="1"/>
</dbReference>
<evidence type="ECO:0000259" key="21">
    <source>
        <dbReference type="Pfam" id="PF21365"/>
    </source>
</evidence>
<dbReference type="SUPFAM" id="SSF51011">
    <property type="entry name" value="Glycosyl hydrolase domain"/>
    <property type="match status" value="1"/>
</dbReference>
<dbReference type="EC" id="3.2.1.20" evidence="5"/>
<dbReference type="InterPro" id="IPR030458">
    <property type="entry name" value="Glyco_hydro_31_AS"/>
</dbReference>
<evidence type="ECO:0000313" key="22">
    <source>
        <dbReference type="EMBL" id="KAK8041952.1"/>
    </source>
</evidence>
<sequence>MSSFTRWVAFWCTVLAVYGNPNKCSGYSASKIVKNPSSFQAELHLNSPGCAIFGPDLPRLQLRVEYQTESRLRVLIQETKDNDYVLPDEVLLEPRSDPSVSRENSLLSFEYTERPFSFQVRRKDTSDVLFDTSGSPLVFEPQYIRLRSRLPFEPNIYGLGEHIDNFRLPFGDNYTRTMWNRDSDGVPYRENLYSSHPVYFEQRRSGTHGVFLRNYNGADIKLNKDDPNQGHDYSIEYILTGGDLDFFFLAGPGPVDVSRQYAMVVGTPAMVPYWSLGFHQCKFGYQDWFEVAEVISNYSASGIPLETMWTDIDYMDHRRVFSLDKERFPVERMRDIVRHLHDHQQRYMLMVDPAIADWPYHAFDRGIEMDVFLKTPNAEYFRGVVWPGVTVFPDWLHPNASIYWDEQIEDAFNPQTGIDIDGIWIDMNEPASMCRYPCRHPTDEAKRLGVPLTRHRYANHLERFQTLIFRDPSIPRTRSRMRGPRRRLQLSERTMSLNTSSALGIGTITRRETFWTPLSHPQWRAISDLTVPTNIVHANGMHEYDIHNLYGLMMGMITHQAMLKRRPGLKPFIITRSTFAGAGRYVQKWLGDNASRWDHYRSSIAGLLGFASIFQIPMVGSDVCGFKLSPSDKLCARWTTLGAFSPFFRNHAHDEAPPQEFYLNSLVASAARHAMGLRYRLLDYLYTALQRQSRDGTPAINPLWYLYPADSNTYGIDLQYFFGSCILVSPVTDENATDVSAYFPNDVFYQLETGQAVRGQGAPIQLRNVPYDRIPLHVRGGCVVPMRVDSANTTTELRKKRFELLVAPGVPRGDRGGVAAAEGELYLDDGVSLDGGTNRLGLHFHYYEDNDDGSGNGIVEITEATEKFVEAQRRHNRQDGKSLQDLMEEAGFLLDRVVVLEAGHKNSSSPRVVFR</sequence>
<evidence type="ECO:0000256" key="12">
    <source>
        <dbReference type="ARBA" id="ARBA00023277"/>
    </source>
</evidence>
<dbReference type="Pfam" id="PF21365">
    <property type="entry name" value="Glyco_hydro_31_3rd"/>
    <property type="match status" value="1"/>
</dbReference>
<accession>A0ABR1T5U5</accession>
<evidence type="ECO:0000313" key="23">
    <source>
        <dbReference type="Proteomes" id="UP001444661"/>
    </source>
</evidence>
<dbReference type="Pfam" id="PF01055">
    <property type="entry name" value="Glyco_hydro_31_2nd"/>
    <property type="match status" value="1"/>
</dbReference>
<dbReference type="SUPFAM" id="SSF51445">
    <property type="entry name" value="(Trans)glycosidases"/>
    <property type="match status" value="1"/>
</dbReference>
<evidence type="ECO:0000256" key="17">
    <source>
        <dbReference type="RuleBase" id="RU361185"/>
    </source>
</evidence>
<comment type="catalytic activity">
    <reaction evidence="2">
        <text>Hydrolysis of terminal, non-reducing (1-&gt;4)-linked alpha-D-glucose residues with release of alpha-D-glucose.</text>
        <dbReference type="EC" id="3.2.1.20"/>
    </reaction>
</comment>
<dbReference type="Pfam" id="PF13802">
    <property type="entry name" value="Gal_mutarotas_2"/>
    <property type="match status" value="1"/>
</dbReference>
<keyword evidence="14" id="KW-0961">Cell wall biogenesis/degradation</keyword>
<dbReference type="InterPro" id="IPR017853">
    <property type="entry name" value="GH"/>
</dbReference>
<evidence type="ECO:0000256" key="18">
    <source>
        <dbReference type="SAM" id="SignalP"/>
    </source>
</evidence>
<proteinExistence type="inferred from homology"/>
<evidence type="ECO:0000259" key="20">
    <source>
        <dbReference type="Pfam" id="PF13802"/>
    </source>
</evidence>
<keyword evidence="15" id="KW-0624">Polysaccharide degradation</keyword>
<reference evidence="22 23" key="1">
    <citation type="submission" date="2023-01" db="EMBL/GenBank/DDBJ databases">
        <title>Analysis of 21 Apiospora genomes using comparative genomics revels a genus with tremendous synthesis potential of carbohydrate active enzymes and secondary metabolites.</title>
        <authorList>
            <person name="Sorensen T."/>
        </authorList>
    </citation>
    <scope>NUCLEOTIDE SEQUENCE [LARGE SCALE GENOMIC DNA]</scope>
    <source>
        <strain evidence="22 23">CBS 33761</strain>
    </source>
</reference>
<dbReference type="InterPro" id="IPR000322">
    <property type="entry name" value="Glyco_hydro_31_TIM"/>
</dbReference>
<evidence type="ECO:0000256" key="10">
    <source>
        <dbReference type="ARBA" id="ARBA00022801"/>
    </source>
</evidence>
<evidence type="ECO:0000256" key="14">
    <source>
        <dbReference type="ARBA" id="ARBA00023316"/>
    </source>
</evidence>
<comment type="function">
    <text evidence="16">Glucosidase involved in the degradation of cellulosic biomass. Has both alpha- and beta-glucosidase activity.</text>
</comment>
<comment type="catalytic activity">
    <reaction evidence="1">
        <text>Hydrolysis of terminal, non-reducing beta-D-glucosyl residues with release of beta-D-glucose.</text>
        <dbReference type="EC" id="3.2.1.21"/>
    </reaction>
</comment>
<evidence type="ECO:0000256" key="6">
    <source>
        <dbReference type="ARBA" id="ARBA00012744"/>
    </source>
</evidence>
<feature type="domain" description="Glycosyl hydrolase family 31 C-terminal" evidence="21">
    <location>
        <begin position="696"/>
        <end position="784"/>
    </location>
</feature>
<dbReference type="CDD" id="cd06602">
    <property type="entry name" value="GH31_MGAM_SI_GAA"/>
    <property type="match status" value="1"/>
</dbReference>
<dbReference type="InterPro" id="IPR011013">
    <property type="entry name" value="Gal_mutarotase_sf_dom"/>
</dbReference>
<dbReference type="PROSITE" id="PS00129">
    <property type="entry name" value="GLYCOSYL_HYDROL_F31_1"/>
    <property type="match status" value="1"/>
</dbReference>
<dbReference type="Gene3D" id="3.20.20.80">
    <property type="entry name" value="Glycosidases"/>
    <property type="match status" value="1"/>
</dbReference>
<evidence type="ECO:0000256" key="4">
    <source>
        <dbReference type="ARBA" id="ARBA00007806"/>
    </source>
</evidence>
<keyword evidence="13 17" id="KW-0326">Glycosidase</keyword>
<evidence type="ECO:0000256" key="11">
    <source>
        <dbReference type="ARBA" id="ARBA00023180"/>
    </source>
</evidence>
<keyword evidence="8" id="KW-0964">Secreted</keyword>
<dbReference type="InterPro" id="IPR048395">
    <property type="entry name" value="Glyco_hydro_31_C"/>
</dbReference>
<keyword evidence="23" id="KW-1185">Reference proteome</keyword>
<comment type="similarity">
    <text evidence="4 17">Belongs to the glycosyl hydrolase 31 family.</text>
</comment>
<dbReference type="EMBL" id="JAQQWK010000005">
    <property type="protein sequence ID" value="KAK8041952.1"/>
    <property type="molecule type" value="Genomic_DNA"/>
</dbReference>
<dbReference type="SUPFAM" id="SSF74650">
    <property type="entry name" value="Galactose mutarotase-like"/>
    <property type="match status" value="1"/>
</dbReference>
<evidence type="ECO:0000256" key="2">
    <source>
        <dbReference type="ARBA" id="ARBA00001657"/>
    </source>
</evidence>
<feature type="domain" description="Glycoside hydrolase family 31 TIM barrel" evidence="19">
    <location>
        <begin position="268"/>
        <end position="688"/>
    </location>
</feature>
<evidence type="ECO:0000256" key="16">
    <source>
        <dbReference type="ARBA" id="ARBA00025512"/>
    </source>
</evidence>
<evidence type="ECO:0000256" key="5">
    <source>
        <dbReference type="ARBA" id="ARBA00012741"/>
    </source>
</evidence>
<dbReference type="InterPro" id="IPR025887">
    <property type="entry name" value="Glyco_hydro_31_N_dom"/>
</dbReference>
<comment type="subcellular location">
    <subcellularLocation>
        <location evidence="3">Secreted</location>
    </subcellularLocation>
</comment>
<dbReference type="PANTHER" id="PTHR22762:SF67">
    <property type="entry name" value="ALPHA_BETA-GLUCOSIDASE AGDC-RELATED"/>
    <property type="match status" value="1"/>
</dbReference>
<evidence type="ECO:0000256" key="13">
    <source>
        <dbReference type="ARBA" id="ARBA00023295"/>
    </source>
</evidence>
<feature type="chain" id="PRO_5046578315" description="Probable alpha/beta-glucosidase agdC" evidence="18">
    <location>
        <begin position="20"/>
        <end position="915"/>
    </location>
</feature>
<keyword evidence="9 18" id="KW-0732">Signal</keyword>
<feature type="domain" description="Glycoside hydrolase family 31 N-terminal" evidence="20">
    <location>
        <begin position="80"/>
        <end position="215"/>
    </location>
</feature>
<dbReference type="Gene3D" id="2.60.40.1760">
    <property type="entry name" value="glycosyl hydrolase (family 31)"/>
    <property type="match status" value="1"/>
</dbReference>
<organism evidence="22 23">
    <name type="scientific">Apiospora rasikravindrae</name>
    <dbReference type="NCBI Taxonomy" id="990691"/>
    <lineage>
        <taxon>Eukaryota</taxon>
        <taxon>Fungi</taxon>
        <taxon>Dikarya</taxon>
        <taxon>Ascomycota</taxon>
        <taxon>Pezizomycotina</taxon>
        <taxon>Sordariomycetes</taxon>
        <taxon>Xylariomycetidae</taxon>
        <taxon>Amphisphaeriales</taxon>
        <taxon>Apiosporaceae</taxon>
        <taxon>Apiospora</taxon>
    </lineage>
</organism>
<comment type="caution">
    <text evidence="22">The sequence shown here is derived from an EMBL/GenBank/DDBJ whole genome shotgun (WGS) entry which is preliminary data.</text>
</comment>
<evidence type="ECO:0000256" key="1">
    <source>
        <dbReference type="ARBA" id="ARBA00000448"/>
    </source>
</evidence>
<dbReference type="EC" id="3.2.1.21" evidence="6"/>
<evidence type="ECO:0000256" key="9">
    <source>
        <dbReference type="ARBA" id="ARBA00022729"/>
    </source>
</evidence>
<evidence type="ECO:0000256" key="8">
    <source>
        <dbReference type="ARBA" id="ARBA00022525"/>
    </source>
</evidence>